<gene>
    <name evidence="2" type="ORF">GGR00_003760</name>
</gene>
<sequence>MKTRFTLINSGLYPETLPPCFVSTDAQRAFRGIVGHLDDTRFSNRKTHFTRYSGTKHDGSRRFFGTPNVISYFHVSSFIWRNWQKFQSTFDSSNFSIGAPNVLDSDERAIKVPSLSELSKHSSTKLGYAPFILKVDISQCFPSIYTHSISWAVHGIEQSKKQTDEKSDENYFNALDFFTRNCQQGNSRGVLIGPDAFRLIVELVLSSLDRQLEETIGDKIVGAVRHVDDYYIGLRSEHEAQSVLSTTREILATYELYLNDHKTKIYPSVEPINDIWAQRLRKLARGLHTHSAISDIEFSIDEALDVARAVSSDSPVKILLRSFDERKIYDSNHWDFVDKNLQRIVQHFPHAIDYVCLLLAKRVAMGGDIDARSWQSVATVLIQKNLGLNHEHEVLWMAWLLIVCKLPFTPEISEALAKSRNGHVRALLAQAYIDGTVRQKPKLGLGQALSTTDADWLLSLVARSQGFSKAKFSGLYAQEFEHLASRRIKLIDFNDHLDKIRIKNKPAISRRRYGYDDDDSDYSYQQYVRELADADEDSY</sequence>
<dbReference type="AlphaFoldDB" id="A0A7X0FA96"/>
<evidence type="ECO:0000313" key="2">
    <source>
        <dbReference type="EMBL" id="MBB6355955.1"/>
    </source>
</evidence>
<dbReference type="PROSITE" id="PS50878">
    <property type="entry name" value="RT_POL"/>
    <property type="match status" value="1"/>
</dbReference>
<evidence type="ECO:0000313" key="3">
    <source>
        <dbReference type="Proteomes" id="UP000536262"/>
    </source>
</evidence>
<organism evidence="2 3">
    <name type="scientific">Aminobacter aganoensis</name>
    <dbReference type="NCBI Taxonomy" id="83264"/>
    <lineage>
        <taxon>Bacteria</taxon>
        <taxon>Pseudomonadati</taxon>
        <taxon>Pseudomonadota</taxon>
        <taxon>Alphaproteobacteria</taxon>
        <taxon>Hyphomicrobiales</taxon>
        <taxon>Phyllobacteriaceae</taxon>
        <taxon>Aminobacter</taxon>
    </lineage>
</organism>
<comment type="caution">
    <text evidence="2">The sequence shown here is derived from an EMBL/GenBank/DDBJ whole genome shotgun (WGS) entry which is preliminary data.</text>
</comment>
<evidence type="ECO:0000259" key="1">
    <source>
        <dbReference type="PROSITE" id="PS50878"/>
    </source>
</evidence>
<dbReference type="RefSeq" id="WP_184700332.1">
    <property type="nucleotide sequence ID" value="NZ_BAABEG010000001.1"/>
</dbReference>
<protein>
    <recommendedName>
        <fullName evidence="1">Reverse transcriptase domain-containing protein</fullName>
    </recommendedName>
</protein>
<keyword evidence="3" id="KW-1185">Reference proteome</keyword>
<name>A0A7X0FA96_9HYPH</name>
<dbReference type="InterPro" id="IPR000477">
    <property type="entry name" value="RT_dom"/>
</dbReference>
<reference evidence="2 3" key="1">
    <citation type="submission" date="2020-08" db="EMBL/GenBank/DDBJ databases">
        <title>Genomic Encyclopedia of Type Strains, Phase IV (KMG-IV): sequencing the most valuable type-strain genomes for metagenomic binning, comparative biology and taxonomic classification.</title>
        <authorList>
            <person name="Goeker M."/>
        </authorList>
    </citation>
    <scope>NUCLEOTIDE SEQUENCE [LARGE SCALE GENOMIC DNA]</scope>
    <source>
        <strain evidence="2 3">DSM 7051</strain>
    </source>
</reference>
<dbReference type="CDD" id="cd01646">
    <property type="entry name" value="RT_Bac_retron_I"/>
    <property type="match status" value="1"/>
</dbReference>
<dbReference type="Proteomes" id="UP000536262">
    <property type="component" value="Unassembled WGS sequence"/>
</dbReference>
<accession>A0A7X0FA96</accession>
<dbReference type="EMBL" id="JACHOU010000010">
    <property type="protein sequence ID" value="MBB6355955.1"/>
    <property type="molecule type" value="Genomic_DNA"/>
</dbReference>
<feature type="domain" description="Reverse transcriptase" evidence="1">
    <location>
        <begin position="1"/>
        <end position="280"/>
    </location>
</feature>
<proteinExistence type="predicted"/>
<dbReference type="Pfam" id="PF00078">
    <property type="entry name" value="RVT_1"/>
    <property type="match status" value="1"/>
</dbReference>